<dbReference type="Pfam" id="PF01053">
    <property type="entry name" value="Cys_Met_Meta_PP"/>
    <property type="match status" value="1"/>
</dbReference>
<evidence type="ECO:0000313" key="5">
    <source>
        <dbReference type="EMBL" id="KAJ2003559.1"/>
    </source>
</evidence>
<gene>
    <name evidence="5" type="ORF">H4R26_002999</name>
</gene>
<evidence type="ECO:0000256" key="4">
    <source>
        <dbReference type="RuleBase" id="RU362118"/>
    </source>
</evidence>
<dbReference type="Gene3D" id="3.90.1150.10">
    <property type="entry name" value="Aspartate Aminotransferase, domain 1"/>
    <property type="match status" value="1"/>
</dbReference>
<dbReference type="InterPro" id="IPR054542">
    <property type="entry name" value="Cys_met_metab_PP"/>
</dbReference>
<evidence type="ECO:0008006" key="7">
    <source>
        <dbReference type="Google" id="ProtNLM"/>
    </source>
</evidence>
<evidence type="ECO:0000313" key="6">
    <source>
        <dbReference type="Proteomes" id="UP001150907"/>
    </source>
</evidence>
<accession>A0A9W8BDG6</accession>
<dbReference type="PIRSF" id="PIRSF001434">
    <property type="entry name" value="CGS"/>
    <property type="match status" value="1"/>
</dbReference>
<dbReference type="Proteomes" id="UP001150907">
    <property type="component" value="Unassembled WGS sequence"/>
</dbReference>
<keyword evidence="6" id="KW-1185">Reference proteome</keyword>
<organism evidence="5 6">
    <name type="scientific">Coemansia thaxteri</name>
    <dbReference type="NCBI Taxonomy" id="2663907"/>
    <lineage>
        <taxon>Eukaryota</taxon>
        <taxon>Fungi</taxon>
        <taxon>Fungi incertae sedis</taxon>
        <taxon>Zoopagomycota</taxon>
        <taxon>Kickxellomycotina</taxon>
        <taxon>Kickxellomycetes</taxon>
        <taxon>Kickxellales</taxon>
        <taxon>Kickxellaceae</taxon>
        <taxon>Coemansia</taxon>
    </lineage>
</organism>
<dbReference type="PROSITE" id="PS00868">
    <property type="entry name" value="CYS_MET_METAB_PP"/>
    <property type="match status" value="1"/>
</dbReference>
<dbReference type="PANTHER" id="PTHR11808:SF35">
    <property type="entry name" value="CYSTATHIONINE GAMMA-SYNTHASE (AFU_ORTHOLOGUE AFUA_7G01590)"/>
    <property type="match status" value="1"/>
</dbReference>
<protein>
    <recommendedName>
        <fullName evidence="7">Cystathionine gamma-synthase</fullName>
    </recommendedName>
</protein>
<dbReference type="GO" id="GO:0005737">
    <property type="term" value="C:cytoplasm"/>
    <property type="evidence" value="ECO:0007669"/>
    <property type="project" value="TreeGrafter"/>
</dbReference>
<sequence length="404" mass="42802">MVELKNPLFDSMAMPTQALHADDHLHETPDVAAPIGVSTTFRYNKSDVEGNNYGAGQRYVYAREGRANTTQAESVLSTVMEGHAVLYASGLTAALGVLLHFRPKRVALSAGYFGVRRVVEHYASIAGGVQIVGAECAYDGVDLVWLETPVNPTGEVSDISCYALRAHAAGAVLVVDATLAPPPLCQPFRHGADVVVHSATKFLGGHSDLVAGVVVARAPAAAQDMRHTRALLGLGAGSLDTWLLQRSLPTLAVRVRQQAQSAARLVALLESLRRAAEPRPCHTPSAADRALGARLAEVRHASLQPGISAAAHAQHPHGFGAVFSVRFASQAQALFVARHLRLHAFATSLGGVHSLVDWRRASDAAADPALLRVSVGLENFDDLAADWRQALLALEAHEAASAKL</sequence>
<evidence type="ECO:0000256" key="2">
    <source>
        <dbReference type="ARBA" id="ARBA00022898"/>
    </source>
</evidence>
<dbReference type="GO" id="GO:0016846">
    <property type="term" value="F:carbon-sulfur lyase activity"/>
    <property type="evidence" value="ECO:0007669"/>
    <property type="project" value="TreeGrafter"/>
</dbReference>
<name>A0A9W8BDG6_9FUNG</name>
<evidence type="ECO:0000256" key="3">
    <source>
        <dbReference type="PIRSR" id="PIRSR001434-2"/>
    </source>
</evidence>
<feature type="modified residue" description="N6-(pyridoxal phosphate)lysine" evidence="3">
    <location>
        <position position="201"/>
    </location>
</feature>
<comment type="cofactor">
    <cofactor evidence="1 4">
        <name>pyridoxal 5'-phosphate</name>
        <dbReference type="ChEBI" id="CHEBI:597326"/>
    </cofactor>
</comment>
<dbReference type="GO" id="GO:0019346">
    <property type="term" value="P:transsulfuration"/>
    <property type="evidence" value="ECO:0007669"/>
    <property type="project" value="InterPro"/>
</dbReference>
<reference evidence="5" key="1">
    <citation type="submission" date="2022-07" db="EMBL/GenBank/DDBJ databases">
        <title>Phylogenomic reconstructions and comparative analyses of Kickxellomycotina fungi.</title>
        <authorList>
            <person name="Reynolds N.K."/>
            <person name="Stajich J.E."/>
            <person name="Barry K."/>
            <person name="Grigoriev I.V."/>
            <person name="Crous P."/>
            <person name="Smith M.E."/>
        </authorList>
    </citation>
    <scope>NUCLEOTIDE SEQUENCE</scope>
    <source>
        <strain evidence="5">IMI 214461</strain>
    </source>
</reference>
<dbReference type="PANTHER" id="PTHR11808">
    <property type="entry name" value="TRANS-SULFURATION ENZYME FAMILY MEMBER"/>
    <property type="match status" value="1"/>
</dbReference>
<evidence type="ECO:0000256" key="1">
    <source>
        <dbReference type="ARBA" id="ARBA00001933"/>
    </source>
</evidence>
<dbReference type="InterPro" id="IPR000277">
    <property type="entry name" value="Cys/Met-Metab_PyrdxlP-dep_enz"/>
</dbReference>
<dbReference type="OrthoDB" id="3512640at2759"/>
<keyword evidence="2 3" id="KW-0663">Pyridoxal phosphate</keyword>
<dbReference type="SUPFAM" id="SSF53383">
    <property type="entry name" value="PLP-dependent transferases"/>
    <property type="match status" value="1"/>
</dbReference>
<dbReference type="AlphaFoldDB" id="A0A9W8BDG6"/>
<dbReference type="EMBL" id="JANBQF010000212">
    <property type="protein sequence ID" value="KAJ2003559.1"/>
    <property type="molecule type" value="Genomic_DNA"/>
</dbReference>
<dbReference type="GO" id="GO:0030170">
    <property type="term" value="F:pyridoxal phosphate binding"/>
    <property type="evidence" value="ECO:0007669"/>
    <property type="project" value="InterPro"/>
</dbReference>
<dbReference type="Gene3D" id="3.40.640.10">
    <property type="entry name" value="Type I PLP-dependent aspartate aminotransferase-like (Major domain)"/>
    <property type="match status" value="1"/>
</dbReference>
<proteinExistence type="inferred from homology"/>
<dbReference type="InterPro" id="IPR015424">
    <property type="entry name" value="PyrdxlP-dep_Trfase"/>
</dbReference>
<comment type="caution">
    <text evidence="5">The sequence shown here is derived from an EMBL/GenBank/DDBJ whole genome shotgun (WGS) entry which is preliminary data.</text>
</comment>
<dbReference type="InterPro" id="IPR015421">
    <property type="entry name" value="PyrdxlP-dep_Trfase_major"/>
</dbReference>
<comment type="similarity">
    <text evidence="4">Belongs to the trans-sulfuration enzymes family.</text>
</comment>
<dbReference type="InterPro" id="IPR015422">
    <property type="entry name" value="PyrdxlP-dep_Trfase_small"/>
</dbReference>